<dbReference type="Proteomes" id="UP000316801">
    <property type="component" value="Unassembled WGS sequence"/>
</dbReference>
<name>A0A549TA14_9HYPH</name>
<organism evidence="1 2">
    <name type="scientific">Rhizobium straminoryzae</name>
    <dbReference type="NCBI Taxonomy" id="1387186"/>
    <lineage>
        <taxon>Bacteria</taxon>
        <taxon>Pseudomonadati</taxon>
        <taxon>Pseudomonadota</taxon>
        <taxon>Alphaproteobacteria</taxon>
        <taxon>Hyphomicrobiales</taxon>
        <taxon>Rhizobiaceae</taxon>
        <taxon>Rhizobium/Agrobacterium group</taxon>
        <taxon>Rhizobium</taxon>
    </lineage>
</organism>
<reference evidence="1 2" key="1">
    <citation type="submission" date="2019-07" db="EMBL/GenBank/DDBJ databases">
        <title>Ln-dependent methylotrophs.</title>
        <authorList>
            <person name="Tani A."/>
        </authorList>
    </citation>
    <scope>NUCLEOTIDE SEQUENCE [LARGE SCALE GENOMIC DNA]</scope>
    <source>
        <strain evidence="1 2">SM12</strain>
    </source>
</reference>
<dbReference type="AlphaFoldDB" id="A0A549TA14"/>
<dbReference type="RefSeq" id="WP_143125460.1">
    <property type="nucleotide sequence ID" value="NZ_VJMG01000029.1"/>
</dbReference>
<comment type="caution">
    <text evidence="1">The sequence shown here is derived from an EMBL/GenBank/DDBJ whole genome shotgun (WGS) entry which is preliminary data.</text>
</comment>
<protein>
    <submittedName>
        <fullName evidence="1">Uncharacterized protein</fullName>
    </submittedName>
</protein>
<accession>A0A549TA14</accession>
<sequence>MDGQDMLPDRLVRAFWKRPANAAEDIAMRGEIGRDAPAIGAHALARDDALFSVEPSHFTALMLREAGRER</sequence>
<gene>
    <name evidence="1" type="ORF">FNA46_12095</name>
</gene>
<keyword evidence="2" id="KW-1185">Reference proteome</keyword>
<evidence type="ECO:0000313" key="2">
    <source>
        <dbReference type="Proteomes" id="UP000316801"/>
    </source>
</evidence>
<proteinExistence type="predicted"/>
<dbReference type="EMBL" id="VJMG01000029">
    <property type="protein sequence ID" value="TRL38718.1"/>
    <property type="molecule type" value="Genomic_DNA"/>
</dbReference>
<evidence type="ECO:0000313" key="1">
    <source>
        <dbReference type="EMBL" id="TRL38718.1"/>
    </source>
</evidence>